<reference evidence="2 3" key="1">
    <citation type="submission" date="2018-07" db="EMBL/GenBank/DDBJ databases">
        <title>Genome sequence of Nitratireductor thuwali#1536.</title>
        <authorList>
            <person name="Michoud G."/>
            <person name="Merlino G."/>
            <person name="Sefrji F.O."/>
            <person name="Daffonchio D."/>
        </authorList>
    </citation>
    <scope>NUCLEOTIDE SEQUENCE [LARGE SCALE GENOMIC DNA]</scope>
    <source>
        <strain evidence="3">Nit1536</strain>
    </source>
</reference>
<evidence type="ECO:0000313" key="2">
    <source>
        <dbReference type="EMBL" id="UUP17809.1"/>
    </source>
</evidence>
<dbReference type="EMBL" id="CP030941">
    <property type="protein sequence ID" value="UUP17809.1"/>
    <property type="molecule type" value="Genomic_DNA"/>
</dbReference>
<evidence type="ECO:0000313" key="3">
    <source>
        <dbReference type="Proteomes" id="UP001342418"/>
    </source>
</evidence>
<sequence length="100" mass="10273">MPTESLELVIISVMALVTYATRIGGVVGMSLFAMTPRVKAFLKWLGSSVVVALLASALVDGTPRTGLVIAVAATAMFLTRQALVAMLMGVCASIAVVGFG</sequence>
<dbReference type="InterPro" id="IPR008407">
    <property type="entry name" value="Brnchd-chn_aa_trnsp_AzlD"/>
</dbReference>
<organism evidence="2 3">
    <name type="scientific">Nitratireductor thuwali</name>
    <dbReference type="NCBI Taxonomy" id="2267699"/>
    <lineage>
        <taxon>Bacteria</taxon>
        <taxon>Pseudomonadati</taxon>
        <taxon>Pseudomonadota</taxon>
        <taxon>Alphaproteobacteria</taxon>
        <taxon>Hyphomicrobiales</taxon>
        <taxon>Phyllobacteriaceae</taxon>
        <taxon>Nitratireductor</taxon>
    </lineage>
</organism>
<evidence type="ECO:0000256" key="1">
    <source>
        <dbReference type="SAM" id="Phobius"/>
    </source>
</evidence>
<name>A0ABY5MIH9_9HYPH</name>
<feature type="transmembrane region" description="Helical" evidence="1">
    <location>
        <begin position="40"/>
        <end position="59"/>
    </location>
</feature>
<keyword evidence="3" id="KW-1185">Reference proteome</keyword>
<dbReference type="Pfam" id="PF05437">
    <property type="entry name" value="AzlD"/>
    <property type="match status" value="1"/>
</dbReference>
<dbReference type="RefSeq" id="WP_338530100.1">
    <property type="nucleotide sequence ID" value="NZ_CP030941.1"/>
</dbReference>
<gene>
    <name evidence="2" type="ORF">NTH_02285</name>
</gene>
<feature type="transmembrane region" description="Helical" evidence="1">
    <location>
        <begin position="65"/>
        <end position="98"/>
    </location>
</feature>
<dbReference type="Proteomes" id="UP001342418">
    <property type="component" value="Chromosome"/>
</dbReference>
<keyword evidence="1" id="KW-0812">Transmembrane</keyword>
<evidence type="ECO:0008006" key="4">
    <source>
        <dbReference type="Google" id="ProtNLM"/>
    </source>
</evidence>
<proteinExistence type="predicted"/>
<protein>
    <recommendedName>
        <fullName evidence="4">Branched-chain amino acid transporter</fullName>
    </recommendedName>
</protein>
<accession>A0ABY5MIH9</accession>
<keyword evidence="1" id="KW-0472">Membrane</keyword>
<keyword evidence="1" id="KW-1133">Transmembrane helix</keyword>
<feature type="transmembrane region" description="Helical" evidence="1">
    <location>
        <begin position="6"/>
        <end position="33"/>
    </location>
</feature>